<organism evidence="2 3">
    <name type="scientific">Clostridium manihotivorum</name>
    <dbReference type="NCBI Taxonomy" id="2320868"/>
    <lineage>
        <taxon>Bacteria</taxon>
        <taxon>Bacillati</taxon>
        <taxon>Bacillota</taxon>
        <taxon>Clostridia</taxon>
        <taxon>Eubacteriales</taxon>
        <taxon>Clostridiaceae</taxon>
        <taxon>Clostridium</taxon>
    </lineage>
</organism>
<keyword evidence="1" id="KW-1133">Transmembrane helix</keyword>
<keyword evidence="1" id="KW-0812">Transmembrane</keyword>
<evidence type="ECO:0000313" key="2">
    <source>
        <dbReference type="EMBL" id="QAA32053.1"/>
    </source>
</evidence>
<dbReference type="KEGG" id="cmah:C1I91_10520"/>
<sequence>MYLRKYKDFWPENIIEEKNKELLSALGRVIIYIIIVNLVIAPFSYNKYIEVQKEVENRRLLSQPKPIVIDSHEKKHIDKAIINKITKLIDELAVKNFAYADNNLTFSGNYADINKYLKYFSENKLKVVSVENQNNLLRIVVRMQ</sequence>
<reference evidence="2 3" key="1">
    <citation type="submission" date="2018-01" db="EMBL/GenBank/DDBJ databases">
        <title>Genome Sequencing and Assembly of Anaerobacter polyendosporus strain CT4.</title>
        <authorList>
            <person name="Tachaapaikoon C."/>
            <person name="Sutheeworapong S."/>
            <person name="Jenjaroenpun P."/>
            <person name="Wongsurawat T."/>
            <person name="Nookeaw I."/>
            <person name="Cheawchanlertfa P."/>
            <person name="Kosugi A."/>
            <person name="Cheevadhanarak S."/>
            <person name="Ratanakhanokchai K."/>
        </authorList>
    </citation>
    <scope>NUCLEOTIDE SEQUENCE [LARGE SCALE GENOMIC DNA]</scope>
    <source>
        <strain evidence="2 3">CT4</strain>
    </source>
</reference>
<protein>
    <submittedName>
        <fullName evidence="2">Uncharacterized protein</fullName>
    </submittedName>
</protein>
<dbReference type="Proteomes" id="UP000286268">
    <property type="component" value="Chromosome"/>
</dbReference>
<evidence type="ECO:0000256" key="1">
    <source>
        <dbReference type="SAM" id="Phobius"/>
    </source>
</evidence>
<proteinExistence type="predicted"/>
<dbReference type="AlphaFoldDB" id="A0A3R5X1K3"/>
<keyword evidence="3" id="KW-1185">Reference proteome</keyword>
<accession>A0A3R5X1K3</accession>
<keyword evidence="1" id="KW-0472">Membrane</keyword>
<dbReference type="RefSeq" id="WP_128212843.1">
    <property type="nucleotide sequence ID" value="NZ_CP025746.1"/>
</dbReference>
<feature type="transmembrane region" description="Helical" evidence="1">
    <location>
        <begin position="21"/>
        <end position="45"/>
    </location>
</feature>
<evidence type="ECO:0000313" key="3">
    <source>
        <dbReference type="Proteomes" id="UP000286268"/>
    </source>
</evidence>
<name>A0A3R5X1K3_9CLOT</name>
<gene>
    <name evidence="2" type="ORF">C1I91_10520</name>
</gene>
<dbReference type="EMBL" id="CP025746">
    <property type="protein sequence ID" value="QAA32053.1"/>
    <property type="molecule type" value="Genomic_DNA"/>
</dbReference>